<dbReference type="GO" id="GO:0016020">
    <property type="term" value="C:membrane"/>
    <property type="evidence" value="ECO:0007669"/>
    <property type="project" value="UniProtKB-SubCell"/>
</dbReference>
<dbReference type="Proteomes" id="UP000460549">
    <property type="component" value="Unassembled WGS sequence"/>
</dbReference>
<dbReference type="EMBL" id="VUNN01000006">
    <property type="protein sequence ID" value="MSU06092.1"/>
    <property type="molecule type" value="Genomic_DNA"/>
</dbReference>
<accession>A0A7X2PC82</accession>
<organism evidence="7 8">
    <name type="scientific">Bullifex porci</name>
    <dbReference type="NCBI Taxonomy" id="2606638"/>
    <lineage>
        <taxon>Bacteria</taxon>
        <taxon>Pseudomonadati</taxon>
        <taxon>Spirochaetota</taxon>
        <taxon>Spirochaetia</taxon>
        <taxon>Spirochaetales</taxon>
        <taxon>Spirochaetaceae</taxon>
        <taxon>Bullifex</taxon>
    </lineage>
</organism>
<dbReference type="InterPro" id="IPR035952">
    <property type="entry name" value="Rhomboid-like_sf"/>
</dbReference>
<comment type="caution">
    <text evidence="7">The sequence shown here is derived from an EMBL/GenBank/DDBJ whole genome shotgun (WGS) entry which is preliminary data.</text>
</comment>
<protein>
    <submittedName>
        <fullName evidence="7">Rhomboid family intramembrane serine protease</fullName>
    </submittedName>
</protein>
<feature type="transmembrane region" description="Helical" evidence="5">
    <location>
        <begin position="156"/>
        <end position="174"/>
    </location>
</feature>
<dbReference type="Gene3D" id="1.20.1540.10">
    <property type="entry name" value="Rhomboid-like"/>
    <property type="match status" value="1"/>
</dbReference>
<reference evidence="7 8" key="1">
    <citation type="submission" date="2019-08" db="EMBL/GenBank/DDBJ databases">
        <title>In-depth cultivation of the pig gut microbiome towards novel bacterial diversity and tailored functional studies.</title>
        <authorList>
            <person name="Wylensek D."/>
            <person name="Hitch T.C.A."/>
            <person name="Clavel T."/>
        </authorList>
    </citation>
    <scope>NUCLEOTIDE SEQUENCE [LARGE SCALE GENOMIC DNA]</scope>
    <source>
        <strain evidence="7 8">NM-380-WT-3C1</strain>
    </source>
</reference>
<dbReference type="PANTHER" id="PTHR43066">
    <property type="entry name" value="RHOMBOID-RELATED PROTEIN"/>
    <property type="match status" value="1"/>
</dbReference>
<keyword evidence="4 5" id="KW-0472">Membrane</keyword>
<dbReference type="Pfam" id="PF01694">
    <property type="entry name" value="Rhomboid"/>
    <property type="match status" value="1"/>
</dbReference>
<gene>
    <name evidence="7" type="ORF">FYJ80_04795</name>
</gene>
<dbReference type="InterPro" id="IPR022764">
    <property type="entry name" value="Peptidase_S54_rhomboid_dom"/>
</dbReference>
<feature type="transmembrane region" description="Helical" evidence="5">
    <location>
        <begin position="95"/>
        <end position="116"/>
    </location>
</feature>
<evidence type="ECO:0000256" key="5">
    <source>
        <dbReference type="SAM" id="Phobius"/>
    </source>
</evidence>
<keyword evidence="3 5" id="KW-1133">Transmembrane helix</keyword>
<feature type="transmembrane region" description="Helical" evidence="5">
    <location>
        <begin position="180"/>
        <end position="197"/>
    </location>
</feature>
<evidence type="ECO:0000256" key="2">
    <source>
        <dbReference type="ARBA" id="ARBA00022692"/>
    </source>
</evidence>
<dbReference type="RefSeq" id="WP_154425068.1">
    <property type="nucleotide sequence ID" value="NZ_JAQYGB010000045.1"/>
</dbReference>
<dbReference type="GO" id="GO:0006508">
    <property type="term" value="P:proteolysis"/>
    <property type="evidence" value="ECO:0007669"/>
    <property type="project" value="UniProtKB-KW"/>
</dbReference>
<keyword evidence="2 5" id="KW-0812">Transmembrane</keyword>
<keyword evidence="7" id="KW-0645">Protease</keyword>
<feature type="transmembrane region" description="Helical" evidence="5">
    <location>
        <begin position="122"/>
        <end position="144"/>
    </location>
</feature>
<feature type="transmembrane region" description="Helical" evidence="5">
    <location>
        <begin position="59"/>
        <end position="83"/>
    </location>
</feature>
<keyword evidence="7" id="KW-0378">Hydrolase</keyword>
<dbReference type="PANTHER" id="PTHR43066:SF11">
    <property type="entry name" value="PEPTIDASE S54 RHOMBOID DOMAIN-CONTAINING PROTEIN"/>
    <property type="match status" value="1"/>
</dbReference>
<keyword evidence="8" id="KW-1185">Reference proteome</keyword>
<dbReference type="SMART" id="SM01160">
    <property type="entry name" value="DUF1751"/>
    <property type="match status" value="1"/>
</dbReference>
<proteinExistence type="predicted"/>
<feature type="domain" description="Peptidase S54 rhomboid" evidence="6">
    <location>
        <begin position="54"/>
        <end position="197"/>
    </location>
</feature>
<evidence type="ECO:0000256" key="3">
    <source>
        <dbReference type="ARBA" id="ARBA00022989"/>
    </source>
</evidence>
<evidence type="ECO:0000313" key="7">
    <source>
        <dbReference type="EMBL" id="MSU06092.1"/>
    </source>
</evidence>
<evidence type="ECO:0000259" key="6">
    <source>
        <dbReference type="Pfam" id="PF01694"/>
    </source>
</evidence>
<feature type="transmembrane region" description="Helical" evidence="5">
    <location>
        <begin position="20"/>
        <end position="39"/>
    </location>
</feature>
<evidence type="ECO:0000313" key="8">
    <source>
        <dbReference type="Proteomes" id="UP000460549"/>
    </source>
</evidence>
<evidence type="ECO:0000256" key="1">
    <source>
        <dbReference type="ARBA" id="ARBA00004141"/>
    </source>
</evidence>
<comment type="subcellular location">
    <subcellularLocation>
        <location evidence="1">Membrane</location>
        <topology evidence="1">Multi-pass membrane protein</topology>
    </subcellularLocation>
</comment>
<dbReference type="AlphaFoldDB" id="A0A7X2PC82"/>
<sequence>MRNSIINRKFSYSDSNATTILVVINFIIFALTYFLFPRLKLYLGMVPSLVYYKHYYWQFFTYMFTHANITHLIFNMLSLYIFGRAVEHRVGTKEFLLYYLLVGTLSGIASYFIYYLTGTNVVLVGASGAIYGLLILFAALYPYATIYIFGLIPVRAPLLIVIYFFISLFGGFTLSSTAHFTHLFGLIFGFLYMLIRLKMNPLKIWSR</sequence>
<name>A0A7X2PC82_9SPIO</name>
<dbReference type="GO" id="GO:0004252">
    <property type="term" value="F:serine-type endopeptidase activity"/>
    <property type="evidence" value="ECO:0007669"/>
    <property type="project" value="InterPro"/>
</dbReference>
<evidence type="ECO:0000256" key="4">
    <source>
        <dbReference type="ARBA" id="ARBA00023136"/>
    </source>
</evidence>
<dbReference type="SUPFAM" id="SSF144091">
    <property type="entry name" value="Rhomboid-like"/>
    <property type="match status" value="1"/>
</dbReference>